<organism evidence="2 3">
    <name type="scientific">Sclerotinia sclerotiorum (strain ATCC 18683 / 1980 / Ss-1)</name>
    <name type="common">White mold</name>
    <name type="synonym">Whetzelinia sclerotiorum</name>
    <dbReference type="NCBI Taxonomy" id="665079"/>
    <lineage>
        <taxon>Eukaryota</taxon>
        <taxon>Fungi</taxon>
        <taxon>Dikarya</taxon>
        <taxon>Ascomycota</taxon>
        <taxon>Pezizomycotina</taxon>
        <taxon>Leotiomycetes</taxon>
        <taxon>Helotiales</taxon>
        <taxon>Sclerotiniaceae</taxon>
        <taxon>Sclerotinia</taxon>
    </lineage>
</organism>
<proteinExistence type="predicted"/>
<protein>
    <submittedName>
        <fullName evidence="2">Uncharacterized protein</fullName>
    </submittedName>
</protein>
<dbReference type="Proteomes" id="UP000177798">
    <property type="component" value="Chromosome 2"/>
</dbReference>
<dbReference type="OMA" id="PRSEYNI"/>
<dbReference type="AlphaFoldDB" id="A0A1D9PV22"/>
<feature type="compositionally biased region" description="Gly residues" evidence="1">
    <location>
        <begin position="283"/>
        <end position="293"/>
    </location>
</feature>
<evidence type="ECO:0000256" key="1">
    <source>
        <dbReference type="SAM" id="MobiDB-lite"/>
    </source>
</evidence>
<gene>
    <name evidence="2" type="ORF">sscle_02g011620</name>
</gene>
<sequence length="306" mass="33404">MNNIGHRGGAVPLGRSSKVVICPTADYEAPTYICYDYICPHCPSGNQGNQLIYLPQPSSDELQNAPAPLVYTRLYHDFRYQVYAIDSSPTIQRTWYHGEWNKPIRGVLQDDRNQAFTGSVTGHTVIHPSPLGYTIHPEANCPVGDSAEAAFPIVSSQTEKGITTPNLRVSSSRSMSSESSCLLLTPRSNYNTASTYRLPVDFQNQVEEVNEGEVEDLRREGAVFVSELNDNDRTPTRDNFGGSRGNEGEGREGAAAIVPQRVTAGSDRVNGAGNINPPHGPRRGGNGGGQNRGRGGRPARVWNWHN</sequence>
<accession>A0A1D9PV22</accession>
<dbReference type="VEuPathDB" id="FungiDB:sscle_02g011620"/>
<evidence type="ECO:0000313" key="3">
    <source>
        <dbReference type="Proteomes" id="UP000177798"/>
    </source>
</evidence>
<dbReference type="KEGG" id="ssl:SS1G_12952"/>
<dbReference type="EMBL" id="CP017815">
    <property type="protein sequence ID" value="APA06392.1"/>
    <property type="molecule type" value="Genomic_DNA"/>
</dbReference>
<feature type="region of interest" description="Disordered" evidence="1">
    <location>
        <begin position="229"/>
        <end position="306"/>
    </location>
</feature>
<dbReference type="RefSeq" id="XP_001586374.1">
    <property type="nucleotide sequence ID" value="XM_001586324.1"/>
</dbReference>
<evidence type="ECO:0000313" key="2">
    <source>
        <dbReference type="EMBL" id="APA06392.1"/>
    </source>
</evidence>
<dbReference type="OrthoDB" id="3547942at2759"/>
<name>A0A1D9PV22_SCLS1</name>
<reference evidence="3" key="1">
    <citation type="journal article" date="2017" name="Genome Biol. Evol.">
        <title>The complete genome sequence of the phytopathogenic fungus Sclerotinia sclerotiorum reveals insights into the genome architecture of broad host range pathogens.</title>
        <authorList>
            <person name="Derbyshire M."/>
            <person name="Denton-Giles M."/>
            <person name="Hegedus D."/>
            <person name="Seifbarghy S."/>
            <person name="Rollins J."/>
            <person name="van Kan J."/>
            <person name="Seidl M.F."/>
            <person name="Faino L."/>
            <person name="Mbengue M."/>
            <person name="Navaud O."/>
            <person name="Raffaele S."/>
            <person name="Hammond-Kosack K."/>
            <person name="Heard S."/>
            <person name="Oliver R."/>
        </authorList>
    </citation>
    <scope>NUCLEOTIDE SEQUENCE [LARGE SCALE GENOMIC DNA]</scope>
    <source>
        <strain evidence="3">ATCC 18683 / 1980 / Ss-1</strain>
    </source>
</reference>